<keyword evidence="1" id="KW-0472">Membrane</keyword>
<evidence type="ECO:0000313" key="3">
    <source>
        <dbReference type="Proteomes" id="UP000016981"/>
    </source>
</evidence>
<keyword evidence="1" id="KW-0812">Transmembrane</keyword>
<evidence type="ECO:0000256" key="1">
    <source>
        <dbReference type="SAM" id="Phobius"/>
    </source>
</evidence>
<organism evidence="2 3">
    <name type="scientific">Streptococcus anginosus T5</name>
    <dbReference type="NCBI Taxonomy" id="1163302"/>
    <lineage>
        <taxon>Bacteria</taxon>
        <taxon>Bacillati</taxon>
        <taxon>Bacillota</taxon>
        <taxon>Bacilli</taxon>
        <taxon>Lactobacillales</taxon>
        <taxon>Streptococcaceae</taxon>
        <taxon>Streptococcus</taxon>
        <taxon>Streptococcus anginosus group</taxon>
    </lineage>
</organism>
<reference evidence="3" key="1">
    <citation type="submission" date="2013-09" db="EMBL/GenBank/DDBJ databases">
        <title>Genome Sequences of seven clinical isolates and type strains of anginosus group streptococci.</title>
        <authorList>
            <person name="Maruyama F."/>
            <person name="Sakurai A."/>
            <person name="Ogura Y."/>
            <person name="Homma H."/>
            <person name="Takahashi N."/>
            <person name="Ohtsubo Y."/>
            <person name="Hoshino T."/>
            <person name="Okahashi N."/>
            <person name="Nakagawa I."/>
            <person name="Kimura S."/>
            <person name="Fujiwara T."/>
            <person name="Hayashi T."/>
            <person name="Shintani S."/>
        </authorList>
    </citation>
    <scope>NUCLEOTIDE SEQUENCE [LARGE SCALE GENOMIC DNA]</scope>
    <source>
        <strain evidence="3">T5</strain>
    </source>
</reference>
<keyword evidence="1" id="KW-1133">Transmembrane helix</keyword>
<gene>
    <name evidence="2" type="ORF">ANG6_1404</name>
</gene>
<sequence>MYHISVKKIKEKEHENNFIKAKINAKKLKKFPKKKSKRQKSAVLLVNIISGYNIVIEIHF</sequence>
<dbReference type="AlphaFoldDB" id="A0AAN4T625"/>
<feature type="transmembrane region" description="Helical" evidence="1">
    <location>
        <begin position="42"/>
        <end position="59"/>
    </location>
</feature>
<accession>A0AAN4T625</accession>
<name>A0AAN4T625_STRAP</name>
<comment type="caution">
    <text evidence="2">The sequence shown here is derived from an EMBL/GenBank/DDBJ whole genome shotgun (WGS) entry which is preliminary data.</text>
</comment>
<dbReference type="Proteomes" id="UP000016981">
    <property type="component" value="Unassembled WGS sequence"/>
</dbReference>
<proteinExistence type="predicted"/>
<protein>
    <submittedName>
        <fullName evidence="2">Uncharacterized protein</fullName>
    </submittedName>
</protein>
<evidence type="ECO:0000313" key="2">
    <source>
        <dbReference type="EMBL" id="GAD46909.1"/>
    </source>
</evidence>
<dbReference type="EMBL" id="BASY01000014">
    <property type="protein sequence ID" value="GAD46909.1"/>
    <property type="molecule type" value="Genomic_DNA"/>
</dbReference>